<organism evidence="2 3">
    <name type="scientific">Hypholoma sublateritium (strain FD-334 SS-4)</name>
    <dbReference type="NCBI Taxonomy" id="945553"/>
    <lineage>
        <taxon>Eukaryota</taxon>
        <taxon>Fungi</taxon>
        <taxon>Dikarya</taxon>
        <taxon>Basidiomycota</taxon>
        <taxon>Agaricomycotina</taxon>
        <taxon>Agaricomycetes</taxon>
        <taxon>Agaricomycetidae</taxon>
        <taxon>Agaricales</taxon>
        <taxon>Agaricineae</taxon>
        <taxon>Strophariaceae</taxon>
        <taxon>Hypholoma</taxon>
    </lineage>
</organism>
<sequence length="99" mass="10347">MDVIAISSPACTCIPRSPTPHIGPRASAHAHGPPTYPHTGAPPAPTVHGAFRRSCPAYMLDAHRPSLRVALPPRPPAGLTRSAPVPVVPFSLSRQPIPS</sequence>
<evidence type="ECO:0000256" key="1">
    <source>
        <dbReference type="SAM" id="MobiDB-lite"/>
    </source>
</evidence>
<feature type="region of interest" description="Disordered" evidence="1">
    <location>
        <begin position="16"/>
        <end position="48"/>
    </location>
</feature>
<evidence type="ECO:0000313" key="2">
    <source>
        <dbReference type="EMBL" id="KJA16978.1"/>
    </source>
</evidence>
<reference evidence="3" key="1">
    <citation type="submission" date="2014-04" db="EMBL/GenBank/DDBJ databases">
        <title>Evolutionary Origins and Diversification of the Mycorrhizal Mutualists.</title>
        <authorList>
            <consortium name="DOE Joint Genome Institute"/>
            <consortium name="Mycorrhizal Genomics Consortium"/>
            <person name="Kohler A."/>
            <person name="Kuo A."/>
            <person name="Nagy L.G."/>
            <person name="Floudas D."/>
            <person name="Copeland A."/>
            <person name="Barry K.W."/>
            <person name="Cichocki N."/>
            <person name="Veneault-Fourrey C."/>
            <person name="LaButti K."/>
            <person name="Lindquist E.A."/>
            <person name="Lipzen A."/>
            <person name="Lundell T."/>
            <person name="Morin E."/>
            <person name="Murat C."/>
            <person name="Riley R."/>
            <person name="Ohm R."/>
            <person name="Sun H."/>
            <person name="Tunlid A."/>
            <person name="Henrissat B."/>
            <person name="Grigoriev I.V."/>
            <person name="Hibbett D.S."/>
            <person name="Martin F."/>
        </authorList>
    </citation>
    <scope>NUCLEOTIDE SEQUENCE [LARGE SCALE GENOMIC DNA]</scope>
    <source>
        <strain evidence="3">FD-334 SS-4</strain>
    </source>
</reference>
<gene>
    <name evidence="2" type="ORF">HYPSUDRAFT_70964</name>
</gene>
<dbReference type="EMBL" id="KN817611">
    <property type="protein sequence ID" value="KJA16978.1"/>
    <property type="molecule type" value="Genomic_DNA"/>
</dbReference>
<keyword evidence="3" id="KW-1185">Reference proteome</keyword>
<accession>A0A0D2M1B8</accession>
<dbReference type="Proteomes" id="UP000054270">
    <property type="component" value="Unassembled WGS sequence"/>
</dbReference>
<evidence type="ECO:0000313" key="3">
    <source>
        <dbReference type="Proteomes" id="UP000054270"/>
    </source>
</evidence>
<dbReference type="AlphaFoldDB" id="A0A0D2M1B8"/>
<proteinExistence type="predicted"/>
<protein>
    <submittedName>
        <fullName evidence="2">Uncharacterized protein</fullName>
    </submittedName>
</protein>
<feature type="compositionally biased region" description="Pro residues" evidence="1">
    <location>
        <begin position="34"/>
        <end position="45"/>
    </location>
</feature>
<name>A0A0D2M1B8_HYPSF</name>